<gene>
    <name evidence="2" type="ORF">B0H15DRAFT_894953</name>
</gene>
<evidence type="ECO:0000313" key="2">
    <source>
        <dbReference type="EMBL" id="KAJ7073378.1"/>
    </source>
</evidence>
<dbReference type="SUPFAM" id="SSF54695">
    <property type="entry name" value="POZ domain"/>
    <property type="match status" value="1"/>
</dbReference>
<proteinExistence type="predicted"/>
<dbReference type="InterPro" id="IPR011333">
    <property type="entry name" value="SKP1/BTB/POZ_sf"/>
</dbReference>
<sequence length="308" mass="33954">MSTEIACDPPTSLLEGFVPQYPFQAASGDVVLRSSDSIDFRVYRAILALASPVFSTMFSLPQPDSAPETPIIPVGETALRLDRALRFWYPGTQPLVNSIDELGDVLQILMSKYDIQAVSAIGQRFLLDYVETQPVAVFGIALTYEWHDIAKTAAAQSLKHPLRTFGIPPEQLKHISSEGYHTLLKYHYLCGAAAKGTTDVLRWIAFPNDDVWFACTKCAGHALHWFLSDNAAHGVRLWFTNYLAAAGTTLAATPGADPDDPIAMHAALKAASACEFCREKVFHQLQDFVATKWIPKIEEVLGNVELKM</sequence>
<protein>
    <recommendedName>
        <fullName evidence="1">BTB domain-containing protein</fullName>
    </recommendedName>
</protein>
<dbReference type="AlphaFoldDB" id="A0AAD6XLR1"/>
<dbReference type="Gene3D" id="3.30.710.10">
    <property type="entry name" value="Potassium Channel Kv1.1, Chain A"/>
    <property type="match status" value="1"/>
</dbReference>
<dbReference type="PROSITE" id="PS50097">
    <property type="entry name" value="BTB"/>
    <property type="match status" value="1"/>
</dbReference>
<dbReference type="Pfam" id="PF00651">
    <property type="entry name" value="BTB"/>
    <property type="match status" value="1"/>
</dbReference>
<dbReference type="EMBL" id="JARJCN010000115">
    <property type="protein sequence ID" value="KAJ7073378.1"/>
    <property type="molecule type" value="Genomic_DNA"/>
</dbReference>
<comment type="caution">
    <text evidence="2">The sequence shown here is derived from an EMBL/GenBank/DDBJ whole genome shotgun (WGS) entry which is preliminary data.</text>
</comment>
<keyword evidence="3" id="KW-1185">Reference proteome</keyword>
<organism evidence="2 3">
    <name type="scientific">Mycena belliarum</name>
    <dbReference type="NCBI Taxonomy" id="1033014"/>
    <lineage>
        <taxon>Eukaryota</taxon>
        <taxon>Fungi</taxon>
        <taxon>Dikarya</taxon>
        <taxon>Basidiomycota</taxon>
        <taxon>Agaricomycotina</taxon>
        <taxon>Agaricomycetes</taxon>
        <taxon>Agaricomycetidae</taxon>
        <taxon>Agaricales</taxon>
        <taxon>Marasmiineae</taxon>
        <taxon>Mycenaceae</taxon>
        <taxon>Mycena</taxon>
    </lineage>
</organism>
<evidence type="ECO:0000313" key="3">
    <source>
        <dbReference type="Proteomes" id="UP001222325"/>
    </source>
</evidence>
<accession>A0AAD6XLR1</accession>
<reference evidence="2" key="1">
    <citation type="submission" date="2023-03" db="EMBL/GenBank/DDBJ databases">
        <title>Massive genome expansion in bonnet fungi (Mycena s.s.) driven by repeated elements and novel gene families across ecological guilds.</title>
        <authorList>
            <consortium name="Lawrence Berkeley National Laboratory"/>
            <person name="Harder C.B."/>
            <person name="Miyauchi S."/>
            <person name="Viragh M."/>
            <person name="Kuo A."/>
            <person name="Thoen E."/>
            <person name="Andreopoulos B."/>
            <person name="Lu D."/>
            <person name="Skrede I."/>
            <person name="Drula E."/>
            <person name="Henrissat B."/>
            <person name="Morin E."/>
            <person name="Kohler A."/>
            <person name="Barry K."/>
            <person name="LaButti K."/>
            <person name="Morin E."/>
            <person name="Salamov A."/>
            <person name="Lipzen A."/>
            <person name="Mereny Z."/>
            <person name="Hegedus B."/>
            <person name="Baldrian P."/>
            <person name="Stursova M."/>
            <person name="Weitz H."/>
            <person name="Taylor A."/>
            <person name="Grigoriev I.V."/>
            <person name="Nagy L.G."/>
            <person name="Martin F."/>
            <person name="Kauserud H."/>
        </authorList>
    </citation>
    <scope>NUCLEOTIDE SEQUENCE</scope>
    <source>
        <strain evidence="2">CBHHK173m</strain>
    </source>
</reference>
<name>A0AAD6XLR1_9AGAR</name>
<feature type="domain" description="BTB" evidence="1">
    <location>
        <begin position="28"/>
        <end position="97"/>
    </location>
</feature>
<dbReference type="InterPro" id="IPR000210">
    <property type="entry name" value="BTB/POZ_dom"/>
</dbReference>
<evidence type="ECO:0000259" key="1">
    <source>
        <dbReference type="PROSITE" id="PS50097"/>
    </source>
</evidence>
<dbReference type="Proteomes" id="UP001222325">
    <property type="component" value="Unassembled WGS sequence"/>
</dbReference>